<keyword evidence="6" id="KW-0732">Signal</keyword>
<name>A0ABT7PPK6_9BACT</name>
<dbReference type="InterPro" id="IPR016024">
    <property type="entry name" value="ARM-type_fold"/>
</dbReference>
<dbReference type="Gene3D" id="1.10.760.10">
    <property type="entry name" value="Cytochrome c-like domain"/>
    <property type="match status" value="1"/>
</dbReference>
<dbReference type="Gene3D" id="2.120.10.30">
    <property type="entry name" value="TolB, C-terminal domain"/>
    <property type="match status" value="1"/>
</dbReference>
<accession>A0ABT7PPK6</accession>
<dbReference type="SUPFAM" id="SSF50952">
    <property type="entry name" value="Soluble quinoprotein glucose dehydrogenase"/>
    <property type="match status" value="1"/>
</dbReference>
<evidence type="ECO:0000256" key="5">
    <source>
        <dbReference type="SAM" id="Coils"/>
    </source>
</evidence>
<sequence length="879" mass="97494">MIRFSLTGLAIAFLLGSATFSWAQLPKLADDRLQLTLYADSSEIVTPIGMVIDQRDRMFVIESHTHHPPSDYAGPKSDRIKIFVDEDNNGKPDSISIFADGIHQAMNLAISPDGDLFVVCAREVLRLVDDDNDGKCERKEQVLRLVTEERYAHNCLLGITFDREGWMYVARGNTGSRHYRFEGSDTSMIEGYGDGGSVVRCRDDGSELEEFATGFWNPFDLKFDGSGRLLLVDNDPDARGPNRLVHVVRGGDYGYKSLYGGGGNHPFQGWDGSLAGTLPFIAGTGEAPCGLIDCKRASLPSDYQESLLVTIWNENSIERFDVQSNNGTITATGRRPFLTGAKDFRPVAIDSDTRGNLFVTDWMLVDYPNHGHGRIWRITCKPEVTPFRPRANFSDAIASDEVVRPTSFSASDTENIAASLESGHPFVSHAVQMRLADESLRELRDKLANHRSQKVRLGALLSAKRANIDEIDYIRRFLKDESIDVRRAALMWAGESMREDLRSDLEIAIHVGAVDANLFETYLAAVENLSGSFADGYRRRSESRAKELRRELPNGLLGSIARDPEFPDSVRAHAVSRLTDAQVEENLAWLIPLVTQSKEPFSVAIIRRLSSVSAARSREVCRLLTQLAIDDSMSDLVRCEALFTLSHFQPIEPSLFLPLLHASEEDIAIEAARTFRSWLDAGLARDCLKKIKALDLSEDVRERISPALGQEQVTAAGHSLTADEWIQRLTGKADALRGRRVFHTHRVGCSACHSIGNRGGSLGPDLGRVAESKSRKQIIDSILNPSAEFAPQYQAWMVVTVDGEIHRGLQLDHKAGGKINLTLDDGSTRTYAADEIEDYIASPNSLMPSGLEKTMTIGEFRDLVEYLIQESIDENGTSY</sequence>
<organism evidence="8 9">
    <name type="scientific">Roseiconus lacunae</name>
    <dbReference type="NCBI Taxonomy" id="2605694"/>
    <lineage>
        <taxon>Bacteria</taxon>
        <taxon>Pseudomonadati</taxon>
        <taxon>Planctomycetota</taxon>
        <taxon>Planctomycetia</taxon>
        <taxon>Pirellulales</taxon>
        <taxon>Pirellulaceae</taxon>
        <taxon>Roseiconus</taxon>
    </lineage>
</organism>
<proteinExistence type="predicted"/>
<dbReference type="InterPro" id="IPR011042">
    <property type="entry name" value="6-blade_b-propeller_TolB-like"/>
</dbReference>
<keyword evidence="5" id="KW-0175">Coiled coil</keyword>
<evidence type="ECO:0000256" key="6">
    <source>
        <dbReference type="SAM" id="SignalP"/>
    </source>
</evidence>
<dbReference type="Pfam" id="PF23500">
    <property type="entry name" value="DUF7133"/>
    <property type="match status" value="1"/>
</dbReference>
<dbReference type="InterPro" id="IPR013427">
    <property type="entry name" value="Haem-bd_dom_put"/>
</dbReference>
<dbReference type="InterPro" id="IPR036909">
    <property type="entry name" value="Cyt_c-like_dom_sf"/>
</dbReference>
<feature type="signal peptide" evidence="6">
    <location>
        <begin position="1"/>
        <end position="23"/>
    </location>
</feature>
<keyword evidence="1 4" id="KW-0349">Heme</keyword>
<dbReference type="InterPro" id="IPR013428">
    <property type="entry name" value="Membrane-bound_put_N"/>
</dbReference>
<dbReference type="NCBIfam" id="TIGR02604">
    <property type="entry name" value="Piru_Ver_Nterm"/>
    <property type="match status" value="1"/>
</dbReference>
<feature type="domain" description="Cytochrome c" evidence="7">
    <location>
        <begin position="733"/>
        <end position="871"/>
    </location>
</feature>
<gene>
    <name evidence="8" type="ORF">QTN89_23460</name>
</gene>
<evidence type="ECO:0000259" key="7">
    <source>
        <dbReference type="PROSITE" id="PS51007"/>
    </source>
</evidence>
<evidence type="ECO:0000256" key="3">
    <source>
        <dbReference type="ARBA" id="ARBA00023004"/>
    </source>
</evidence>
<dbReference type="PANTHER" id="PTHR33546:SF1">
    <property type="entry name" value="LARGE, MULTIFUNCTIONAL SECRETED PROTEIN"/>
    <property type="match status" value="1"/>
</dbReference>
<keyword evidence="3 4" id="KW-0408">Iron</keyword>
<dbReference type="SUPFAM" id="SSF46626">
    <property type="entry name" value="Cytochrome c"/>
    <property type="match status" value="1"/>
</dbReference>
<dbReference type="Proteomes" id="UP001239462">
    <property type="component" value="Unassembled WGS sequence"/>
</dbReference>
<evidence type="ECO:0000313" key="9">
    <source>
        <dbReference type="Proteomes" id="UP001239462"/>
    </source>
</evidence>
<reference evidence="8 9" key="1">
    <citation type="submission" date="2023-06" db="EMBL/GenBank/DDBJ databases">
        <title>Roseiconus lacunae JC819 isolated from Gulf of Mannar region, Tamil Nadu.</title>
        <authorList>
            <person name="Pk S."/>
            <person name="Ch S."/>
            <person name="Ch V.R."/>
        </authorList>
    </citation>
    <scope>NUCLEOTIDE SEQUENCE [LARGE SCALE GENOMIC DNA]</scope>
    <source>
        <strain evidence="8 9">JC819</strain>
    </source>
</reference>
<keyword evidence="2 4" id="KW-0479">Metal-binding</keyword>
<dbReference type="SUPFAM" id="SSF48371">
    <property type="entry name" value="ARM repeat"/>
    <property type="match status" value="1"/>
</dbReference>
<dbReference type="NCBIfam" id="TIGR02603">
    <property type="entry name" value="CxxCH_TIGR02603"/>
    <property type="match status" value="1"/>
</dbReference>
<comment type="caution">
    <text evidence="8">The sequence shown here is derived from an EMBL/GenBank/DDBJ whole genome shotgun (WGS) entry which is preliminary data.</text>
</comment>
<keyword evidence="9" id="KW-1185">Reference proteome</keyword>
<dbReference type="RefSeq" id="WP_289166246.1">
    <property type="nucleotide sequence ID" value="NZ_JASZZN010000021.1"/>
</dbReference>
<evidence type="ECO:0000256" key="2">
    <source>
        <dbReference type="ARBA" id="ARBA00022723"/>
    </source>
</evidence>
<dbReference type="PANTHER" id="PTHR33546">
    <property type="entry name" value="LARGE, MULTIFUNCTIONAL SECRETED PROTEIN-RELATED"/>
    <property type="match status" value="1"/>
</dbReference>
<feature type="chain" id="PRO_5045683593" evidence="6">
    <location>
        <begin position="24"/>
        <end position="879"/>
    </location>
</feature>
<dbReference type="EMBL" id="JASZZN010000021">
    <property type="protein sequence ID" value="MDM4018429.1"/>
    <property type="molecule type" value="Genomic_DNA"/>
</dbReference>
<dbReference type="InterPro" id="IPR011041">
    <property type="entry name" value="Quinoprot_gluc/sorb_DH_b-prop"/>
</dbReference>
<evidence type="ECO:0000256" key="4">
    <source>
        <dbReference type="PROSITE-ProRule" id="PRU00433"/>
    </source>
</evidence>
<dbReference type="InterPro" id="IPR009056">
    <property type="entry name" value="Cyt_c-like_dom"/>
</dbReference>
<evidence type="ECO:0000313" key="8">
    <source>
        <dbReference type="EMBL" id="MDM4018429.1"/>
    </source>
</evidence>
<protein>
    <submittedName>
        <fullName evidence="8">C-type cytochrome</fullName>
    </submittedName>
</protein>
<dbReference type="PROSITE" id="PS51007">
    <property type="entry name" value="CYTC"/>
    <property type="match status" value="1"/>
</dbReference>
<dbReference type="InterPro" id="IPR055557">
    <property type="entry name" value="DUF7133"/>
</dbReference>
<feature type="coiled-coil region" evidence="5">
    <location>
        <begin position="433"/>
        <end position="460"/>
    </location>
</feature>
<evidence type="ECO:0000256" key="1">
    <source>
        <dbReference type="ARBA" id="ARBA00022617"/>
    </source>
</evidence>